<sequence>MQRPPHQLPKPAATPRNVSNSKRRSSKPRPRQKHRSAGSAMMLPRARRRPAFLFHSPSISTTRSIPGSRVQYALRLHPDGARHVLPTRLFARSDARRDGAASQVLVSTLSSSVSRRSRAAARSRRCQHALCKYHSRFTASCAYCEDVATRRPHAPYQRWRRERITPADASQPYLTCPPPLPRESEASRRRPPRACVGVSVCTSALSVRTHSFSLCCDSERAAQKDGAR</sequence>
<keyword evidence="3" id="KW-1185">Reference proteome</keyword>
<evidence type="ECO:0000313" key="2">
    <source>
        <dbReference type="EMBL" id="TFK83823.1"/>
    </source>
</evidence>
<feature type="region of interest" description="Disordered" evidence="1">
    <location>
        <begin position="169"/>
        <end position="189"/>
    </location>
</feature>
<feature type="compositionally biased region" description="Basic residues" evidence="1">
    <location>
        <begin position="21"/>
        <end position="36"/>
    </location>
</feature>
<evidence type="ECO:0000313" key="3">
    <source>
        <dbReference type="Proteomes" id="UP000308197"/>
    </source>
</evidence>
<organism evidence="2 3">
    <name type="scientific">Polyporus arcularius HHB13444</name>
    <dbReference type="NCBI Taxonomy" id="1314778"/>
    <lineage>
        <taxon>Eukaryota</taxon>
        <taxon>Fungi</taxon>
        <taxon>Dikarya</taxon>
        <taxon>Basidiomycota</taxon>
        <taxon>Agaricomycotina</taxon>
        <taxon>Agaricomycetes</taxon>
        <taxon>Polyporales</taxon>
        <taxon>Polyporaceae</taxon>
        <taxon>Polyporus</taxon>
    </lineage>
</organism>
<feature type="region of interest" description="Disordered" evidence="1">
    <location>
        <begin position="1"/>
        <end position="45"/>
    </location>
</feature>
<name>A0A5C3PD81_9APHY</name>
<accession>A0A5C3PD81</accession>
<evidence type="ECO:0000256" key="1">
    <source>
        <dbReference type="SAM" id="MobiDB-lite"/>
    </source>
</evidence>
<gene>
    <name evidence="2" type="ORF">K466DRAFT_249006</name>
</gene>
<dbReference type="Proteomes" id="UP000308197">
    <property type="component" value="Unassembled WGS sequence"/>
</dbReference>
<protein>
    <submittedName>
        <fullName evidence="2">Uncharacterized protein</fullName>
    </submittedName>
</protein>
<proteinExistence type="predicted"/>
<reference evidence="2 3" key="1">
    <citation type="journal article" date="2019" name="Nat. Ecol. Evol.">
        <title>Megaphylogeny resolves global patterns of mushroom evolution.</title>
        <authorList>
            <person name="Varga T."/>
            <person name="Krizsan K."/>
            <person name="Foldi C."/>
            <person name="Dima B."/>
            <person name="Sanchez-Garcia M."/>
            <person name="Sanchez-Ramirez S."/>
            <person name="Szollosi G.J."/>
            <person name="Szarkandi J.G."/>
            <person name="Papp V."/>
            <person name="Albert L."/>
            <person name="Andreopoulos W."/>
            <person name="Angelini C."/>
            <person name="Antonin V."/>
            <person name="Barry K.W."/>
            <person name="Bougher N.L."/>
            <person name="Buchanan P."/>
            <person name="Buyck B."/>
            <person name="Bense V."/>
            <person name="Catcheside P."/>
            <person name="Chovatia M."/>
            <person name="Cooper J."/>
            <person name="Damon W."/>
            <person name="Desjardin D."/>
            <person name="Finy P."/>
            <person name="Geml J."/>
            <person name="Haridas S."/>
            <person name="Hughes K."/>
            <person name="Justo A."/>
            <person name="Karasinski D."/>
            <person name="Kautmanova I."/>
            <person name="Kiss B."/>
            <person name="Kocsube S."/>
            <person name="Kotiranta H."/>
            <person name="LaButti K.M."/>
            <person name="Lechner B.E."/>
            <person name="Liimatainen K."/>
            <person name="Lipzen A."/>
            <person name="Lukacs Z."/>
            <person name="Mihaltcheva S."/>
            <person name="Morgado L.N."/>
            <person name="Niskanen T."/>
            <person name="Noordeloos M.E."/>
            <person name="Ohm R.A."/>
            <person name="Ortiz-Santana B."/>
            <person name="Ovrebo C."/>
            <person name="Racz N."/>
            <person name="Riley R."/>
            <person name="Savchenko A."/>
            <person name="Shiryaev A."/>
            <person name="Soop K."/>
            <person name="Spirin V."/>
            <person name="Szebenyi C."/>
            <person name="Tomsovsky M."/>
            <person name="Tulloss R.E."/>
            <person name="Uehling J."/>
            <person name="Grigoriev I.V."/>
            <person name="Vagvolgyi C."/>
            <person name="Papp T."/>
            <person name="Martin F.M."/>
            <person name="Miettinen O."/>
            <person name="Hibbett D.S."/>
            <person name="Nagy L.G."/>
        </authorList>
    </citation>
    <scope>NUCLEOTIDE SEQUENCE [LARGE SCALE GENOMIC DNA]</scope>
    <source>
        <strain evidence="2 3">HHB13444</strain>
    </source>
</reference>
<dbReference type="AlphaFoldDB" id="A0A5C3PD81"/>
<dbReference type="InParanoid" id="A0A5C3PD81"/>
<dbReference type="EMBL" id="ML211362">
    <property type="protein sequence ID" value="TFK83823.1"/>
    <property type="molecule type" value="Genomic_DNA"/>
</dbReference>